<protein>
    <submittedName>
        <fullName evidence="1">Uncharacterized protein</fullName>
    </submittedName>
</protein>
<sequence length="158" mass="18663">MSFSSSSTKPNFFGSSSAQQSKTEEWSFSPFSGLFLRSWWLNQSSISGCNIHTLFWSPSPISAIDFWSPNQQRTDFLCFCYVILCTENPNCLIWPFSSVSIEPYNQILLFYNLFFFAGRDPPIPSDLLVREKRARERRRERRRRRKRMGMIRCSGFRR</sequence>
<evidence type="ECO:0000313" key="2">
    <source>
        <dbReference type="Proteomes" id="UP001234297"/>
    </source>
</evidence>
<comment type="caution">
    <text evidence="1">The sequence shown here is derived from an EMBL/GenBank/DDBJ whole genome shotgun (WGS) entry which is preliminary data.</text>
</comment>
<reference evidence="1 2" key="1">
    <citation type="journal article" date="2022" name="Hortic Res">
        <title>A haplotype resolved chromosomal level avocado genome allows analysis of novel avocado genes.</title>
        <authorList>
            <person name="Nath O."/>
            <person name="Fletcher S.J."/>
            <person name="Hayward A."/>
            <person name="Shaw L.M."/>
            <person name="Masouleh A.K."/>
            <person name="Furtado A."/>
            <person name="Henry R.J."/>
            <person name="Mitter N."/>
        </authorList>
    </citation>
    <scope>NUCLEOTIDE SEQUENCE [LARGE SCALE GENOMIC DNA]</scope>
    <source>
        <strain evidence="2">cv. Hass</strain>
    </source>
</reference>
<name>A0ACC2MBV1_PERAE</name>
<accession>A0ACC2MBV1</accession>
<keyword evidence="2" id="KW-1185">Reference proteome</keyword>
<dbReference type="Proteomes" id="UP001234297">
    <property type="component" value="Chromosome 2"/>
</dbReference>
<organism evidence="1 2">
    <name type="scientific">Persea americana</name>
    <name type="common">Avocado</name>
    <dbReference type="NCBI Taxonomy" id="3435"/>
    <lineage>
        <taxon>Eukaryota</taxon>
        <taxon>Viridiplantae</taxon>
        <taxon>Streptophyta</taxon>
        <taxon>Embryophyta</taxon>
        <taxon>Tracheophyta</taxon>
        <taxon>Spermatophyta</taxon>
        <taxon>Magnoliopsida</taxon>
        <taxon>Magnoliidae</taxon>
        <taxon>Laurales</taxon>
        <taxon>Lauraceae</taxon>
        <taxon>Persea</taxon>
    </lineage>
</organism>
<evidence type="ECO:0000313" key="1">
    <source>
        <dbReference type="EMBL" id="KAJ8643126.1"/>
    </source>
</evidence>
<gene>
    <name evidence="1" type="ORF">MRB53_004874</name>
</gene>
<dbReference type="EMBL" id="CM056810">
    <property type="protein sequence ID" value="KAJ8643126.1"/>
    <property type="molecule type" value="Genomic_DNA"/>
</dbReference>
<proteinExistence type="predicted"/>